<evidence type="ECO:0000256" key="6">
    <source>
        <dbReference type="ARBA" id="ARBA00022722"/>
    </source>
</evidence>
<evidence type="ECO:0000256" key="18">
    <source>
        <dbReference type="ARBA" id="ARBA00023268"/>
    </source>
</evidence>
<name>A0A0W0R113_9GAMM</name>
<reference evidence="22 23" key="1">
    <citation type="submission" date="2015-11" db="EMBL/GenBank/DDBJ databases">
        <title>Identification of large and diverse effector repertoires of 38 Legionella species.</title>
        <authorList>
            <person name="Burstein D."/>
            <person name="Amaro F."/>
            <person name="Zusman T."/>
            <person name="Lifshitz Z."/>
            <person name="Cohen O."/>
            <person name="Gilbert J.A."/>
            <person name="Pupko T."/>
            <person name="Shuman H.A."/>
            <person name="Segal G."/>
        </authorList>
    </citation>
    <scope>NUCLEOTIDE SEQUENCE [LARGE SCALE GENOMIC DNA]</scope>
    <source>
        <strain evidence="22 23">1762-AUS-E</strain>
    </source>
</reference>
<evidence type="ECO:0000256" key="19">
    <source>
        <dbReference type="ARBA" id="ARBA00029943"/>
    </source>
</evidence>
<keyword evidence="11" id="KW-0269">Exonuclease</keyword>
<dbReference type="CDD" id="cd07971">
    <property type="entry name" value="OBF_DNA_ligase_LigD"/>
    <property type="match status" value="1"/>
</dbReference>
<dbReference type="InterPro" id="IPR014145">
    <property type="entry name" value="LigD_pol_dom"/>
</dbReference>
<evidence type="ECO:0000313" key="22">
    <source>
        <dbReference type="EMBL" id="KTC64741.1"/>
    </source>
</evidence>
<dbReference type="EMBL" id="LNKA01000019">
    <property type="protein sequence ID" value="KTC64741.1"/>
    <property type="molecule type" value="Genomic_DNA"/>
</dbReference>
<keyword evidence="18" id="KW-0511">Multifunctional enzyme</keyword>
<keyword evidence="4" id="KW-0808">Transferase</keyword>
<organism evidence="22 23">
    <name type="scientific">Legionella adelaidensis</name>
    <dbReference type="NCBI Taxonomy" id="45056"/>
    <lineage>
        <taxon>Bacteria</taxon>
        <taxon>Pseudomonadati</taxon>
        <taxon>Pseudomonadota</taxon>
        <taxon>Gammaproteobacteria</taxon>
        <taxon>Legionellales</taxon>
        <taxon>Legionellaceae</taxon>
        <taxon>Legionella</taxon>
    </lineage>
</organism>
<comment type="cofactor">
    <cofactor evidence="1">
        <name>Mn(2+)</name>
        <dbReference type="ChEBI" id="CHEBI:29035"/>
    </cofactor>
</comment>
<evidence type="ECO:0000256" key="7">
    <source>
        <dbReference type="ARBA" id="ARBA00022723"/>
    </source>
</evidence>
<dbReference type="InterPro" id="IPR014143">
    <property type="entry name" value="NHEJ_ligase_prk"/>
</dbReference>
<dbReference type="CDD" id="cd04862">
    <property type="entry name" value="PaeLigD_Pol_like"/>
    <property type="match status" value="1"/>
</dbReference>
<dbReference type="PANTHER" id="PTHR42705:SF2">
    <property type="entry name" value="BIFUNCTIONAL NON-HOMOLOGOUS END JOINING PROTEIN LIGD"/>
    <property type="match status" value="1"/>
</dbReference>
<keyword evidence="13" id="KW-0239">DNA-directed DNA polymerase</keyword>
<dbReference type="CDD" id="cd07906">
    <property type="entry name" value="Adenylation_DNA_ligase_LigD_LigC"/>
    <property type="match status" value="1"/>
</dbReference>
<dbReference type="AlphaFoldDB" id="A0A0W0R113"/>
<dbReference type="PANTHER" id="PTHR42705">
    <property type="entry name" value="BIFUNCTIONAL NON-HOMOLOGOUS END JOINING PROTEIN LIGD"/>
    <property type="match status" value="1"/>
</dbReference>
<dbReference type="GO" id="GO:0006310">
    <property type="term" value="P:DNA recombination"/>
    <property type="evidence" value="ECO:0007669"/>
    <property type="project" value="UniProtKB-KW"/>
</dbReference>
<keyword evidence="17" id="KW-0464">Manganese</keyword>
<dbReference type="NCBIfam" id="TIGR02779">
    <property type="entry name" value="NHEJ_ligase_lig"/>
    <property type="match status" value="1"/>
</dbReference>
<evidence type="ECO:0000313" key="23">
    <source>
        <dbReference type="Proteomes" id="UP000054859"/>
    </source>
</evidence>
<evidence type="ECO:0000256" key="17">
    <source>
        <dbReference type="ARBA" id="ARBA00023211"/>
    </source>
</evidence>
<proteinExistence type="predicted"/>
<evidence type="ECO:0000256" key="8">
    <source>
        <dbReference type="ARBA" id="ARBA00022741"/>
    </source>
</evidence>
<dbReference type="GO" id="GO:0006281">
    <property type="term" value="P:DNA repair"/>
    <property type="evidence" value="ECO:0007669"/>
    <property type="project" value="UniProtKB-KW"/>
</dbReference>
<dbReference type="Gene3D" id="2.40.50.140">
    <property type="entry name" value="Nucleic acid-binding proteins"/>
    <property type="match status" value="1"/>
</dbReference>
<evidence type="ECO:0000256" key="1">
    <source>
        <dbReference type="ARBA" id="ARBA00001936"/>
    </source>
</evidence>
<dbReference type="InterPro" id="IPR012310">
    <property type="entry name" value="DNA_ligase_ATP-dep_cent"/>
</dbReference>
<keyword evidence="15" id="KW-0233">DNA recombination</keyword>
<evidence type="ECO:0000256" key="15">
    <source>
        <dbReference type="ARBA" id="ARBA00023172"/>
    </source>
</evidence>
<keyword evidence="14" id="KW-0238">DNA-binding</keyword>
<dbReference type="Proteomes" id="UP000054859">
    <property type="component" value="Unassembled WGS sequence"/>
</dbReference>
<evidence type="ECO:0000256" key="4">
    <source>
        <dbReference type="ARBA" id="ARBA00022679"/>
    </source>
</evidence>
<dbReference type="GO" id="GO:0005524">
    <property type="term" value="F:ATP binding"/>
    <property type="evidence" value="ECO:0007669"/>
    <property type="project" value="UniProtKB-KW"/>
</dbReference>
<gene>
    <name evidence="22" type="primary">ligD</name>
    <name evidence="22" type="ORF">Lade_2035</name>
</gene>
<evidence type="ECO:0000256" key="11">
    <source>
        <dbReference type="ARBA" id="ARBA00022839"/>
    </source>
</evidence>
<sequence length="834" mass="96379">MGLEKYYQKRDFTKTKEPRGQVSPENNFLFIIQKHAASHLHYDFRLELNGVLLSWAVPKGPCLDPSVKRLAMHVEDHPIEYGSFEGIIPKGEYGGGTVLLWDKGTWKPLDENPTQAYHKGHLRFLLHAEKLKGRWDLIRYKKEENDNAWFLMKYKDDYAQPLDEYDITKEEPDSVVSGLSLKEIAEEYNAVWTRKEGLKEVTQRREKKKASFEKVSLKLPKAPFPGFIQPQLATLVSNTPEGDEWAHEIKFDGYRMIAYKNGKQITFLSRNNKDWTKEFASIIPELRKIPLDKVILDGEMVFLDEKSRSSFQLLQNYLDNGSGSLIYYVFDLLYYDQWDVRELTLLERKTLLEPLLLNVSPAIRYSDHIIGQGHEMFKHACQFGLEGVISKRIDAPYITKRTKNWLKIKCVKRQEFVIGGFTPPQGARSYFGSLFLGVFNDQGKLQFCGNVGTGFTEKSLEALNKKFKKLVSNKNPFTTNPPGVKKAVWVKPELVAEVEFMEWTSEGRLRHPSFKGLREDKKATDIIVEKEVPLAEIKEELIKPKEGDKPIISISNPHKILYPEDDITKGEICEYYDAISSYILPYIKKRPLTLVRCPGSYKECFFQKHFNKSSSKALNPLPIKSSSNELENYMYLTDKKGLLGLVQMGVLEIHPWGSTVDHLEFPDILIFDLDPAPDLEWFEVVTAAREVRKYLEELDLQSFVKTTGGKGLHVVIPIEPKHDWDVIKNFSELFAEFVQKHNPDKYVTNMSKAKRKGKIFLDYLRNQRNATAVAAYSTRARVHAPVATPLHWDELSKNYDETYFTIKTLCKRLSTLKKDPWEDFFTLKQALKIK</sequence>
<dbReference type="RefSeq" id="WP_058463089.1">
    <property type="nucleotide sequence ID" value="NZ_CAAAHS010000001.1"/>
</dbReference>
<evidence type="ECO:0000256" key="3">
    <source>
        <dbReference type="ARBA" id="ARBA00022598"/>
    </source>
</evidence>
<keyword evidence="23" id="KW-1185">Reference proteome</keyword>
<dbReference type="GO" id="GO:0003910">
    <property type="term" value="F:DNA ligase (ATP) activity"/>
    <property type="evidence" value="ECO:0007669"/>
    <property type="project" value="UniProtKB-EC"/>
</dbReference>
<keyword evidence="12" id="KW-0067">ATP-binding</keyword>
<dbReference type="Pfam" id="PF21686">
    <property type="entry name" value="LigD_Prim-Pol"/>
    <property type="match status" value="1"/>
</dbReference>
<dbReference type="PROSITE" id="PS50160">
    <property type="entry name" value="DNA_LIGASE_A3"/>
    <property type="match status" value="1"/>
</dbReference>
<dbReference type="Gene3D" id="3.30.470.30">
    <property type="entry name" value="DNA ligase/mRNA capping enzyme"/>
    <property type="match status" value="1"/>
</dbReference>
<dbReference type="GO" id="GO:0046872">
    <property type="term" value="F:metal ion binding"/>
    <property type="evidence" value="ECO:0007669"/>
    <property type="project" value="UniProtKB-KW"/>
</dbReference>
<dbReference type="NCBIfam" id="TIGR02776">
    <property type="entry name" value="NHEJ_ligase_prk"/>
    <property type="match status" value="1"/>
</dbReference>
<evidence type="ECO:0000256" key="13">
    <source>
        <dbReference type="ARBA" id="ARBA00022932"/>
    </source>
</evidence>
<evidence type="ECO:0000256" key="20">
    <source>
        <dbReference type="ARBA" id="ARBA00034003"/>
    </source>
</evidence>
<evidence type="ECO:0000256" key="2">
    <source>
        <dbReference type="ARBA" id="ARBA00012727"/>
    </source>
</evidence>
<dbReference type="Pfam" id="PF13298">
    <property type="entry name" value="LigD_N"/>
    <property type="match status" value="1"/>
</dbReference>
<protein>
    <recommendedName>
        <fullName evidence="2">DNA ligase (ATP)</fullName>
        <ecNumber evidence="2">6.5.1.1</ecNumber>
    </recommendedName>
    <alternativeName>
        <fullName evidence="19">NHEJ DNA polymerase</fullName>
    </alternativeName>
</protein>
<feature type="domain" description="ATP-dependent DNA ligase family profile" evidence="21">
    <location>
        <begin position="327"/>
        <end position="409"/>
    </location>
</feature>
<dbReference type="OrthoDB" id="9802472at2"/>
<dbReference type="NCBIfam" id="NF004628">
    <property type="entry name" value="PRK05972.1"/>
    <property type="match status" value="1"/>
</dbReference>
<dbReference type="Pfam" id="PF04679">
    <property type="entry name" value="DNA_ligase_A_C"/>
    <property type="match status" value="1"/>
</dbReference>
<dbReference type="Gene3D" id="3.30.1490.70">
    <property type="match status" value="1"/>
</dbReference>
<keyword evidence="9" id="KW-0227">DNA damage</keyword>
<evidence type="ECO:0000256" key="14">
    <source>
        <dbReference type="ARBA" id="ARBA00023125"/>
    </source>
</evidence>
<dbReference type="NCBIfam" id="TIGR02777">
    <property type="entry name" value="LigD_PE_dom"/>
    <property type="match status" value="1"/>
</dbReference>
<dbReference type="InterPro" id="IPR012309">
    <property type="entry name" value="DNA_ligase_ATP-dep_C"/>
</dbReference>
<dbReference type="NCBIfam" id="TIGR02778">
    <property type="entry name" value="ligD_pol"/>
    <property type="match status" value="1"/>
</dbReference>
<dbReference type="PATRIC" id="fig|45056.6.peg.2102"/>
<dbReference type="GO" id="GO:0003677">
    <property type="term" value="F:DNA binding"/>
    <property type="evidence" value="ECO:0007669"/>
    <property type="project" value="UniProtKB-KW"/>
</dbReference>
<dbReference type="GO" id="GO:0004527">
    <property type="term" value="F:exonuclease activity"/>
    <property type="evidence" value="ECO:0007669"/>
    <property type="project" value="UniProtKB-KW"/>
</dbReference>
<dbReference type="EC" id="6.5.1.1" evidence="2"/>
<evidence type="ECO:0000256" key="9">
    <source>
        <dbReference type="ARBA" id="ARBA00022763"/>
    </source>
</evidence>
<evidence type="ECO:0000256" key="10">
    <source>
        <dbReference type="ARBA" id="ARBA00022801"/>
    </source>
</evidence>
<dbReference type="InterPro" id="IPR052171">
    <property type="entry name" value="NHEJ_LigD"/>
</dbReference>
<keyword evidence="3 22" id="KW-0436">Ligase</keyword>
<dbReference type="InterPro" id="IPR014144">
    <property type="entry name" value="LigD_PE_domain"/>
</dbReference>
<evidence type="ECO:0000256" key="12">
    <source>
        <dbReference type="ARBA" id="ARBA00022840"/>
    </source>
</evidence>
<comment type="catalytic activity">
    <reaction evidence="20">
        <text>ATP + (deoxyribonucleotide)n-3'-hydroxyl + 5'-phospho-(deoxyribonucleotide)m = (deoxyribonucleotide)n+m + AMP + diphosphate.</text>
        <dbReference type="EC" id="6.5.1.1"/>
    </reaction>
</comment>
<keyword evidence="16" id="KW-0234">DNA repair</keyword>
<evidence type="ECO:0000259" key="21">
    <source>
        <dbReference type="PROSITE" id="PS50160"/>
    </source>
</evidence>
<keyword evidence="10" id="KW-0378">Hydrolase</keyword>
<dbReference type="InterPro" id="IPR014146">
    <property type="entry name" value="LigD_ligase_dom"/>
</dbReference>
<dbReference type="Pfam" id="PF01068">
    <property type="entry name" value="DNA_ligase_A_M"/>
    <property type="match status" value="1"/>
</dbReference>
<accession>A0A0W0R113</accession>
<evidence type="ECO:0000256" key="16">
    <source>
        <dbReference type="ARBA" id="ARBA00023204"/>
    </source>
</evidence>
<keyword evidence="5" id="KW-0548">Nucleotidyltransferase</keyword>
<dbReference type="GO" id="GO:0003887">
    <property type="term" value="F:DNA-directed DNA polymerase activity"/>
    <property type="evidence" value="ECO:0007669"/>
    <property type="project" value="UniProtKB-KW"/>
</dbReference>
<keyword evidence="8" id="KW-0547">Nucleotide-binding</keyword>
<dbReference type="STRING" id="45056.Lade_2035"/>
<dbReference type="InterPro" id="IPR012340">
    <property type="entry name" value="NA-bd_OB-fold"/>
</dbReference>
<evidence type="ECO:0000256" key="5">
    <source>
        <dbReference type="ARBA" id="ARBA00022695"/>
    </source>
</evidence>
<dbReference type="Gene3D" id="3.90.920.10">
    <property type="entry name" value="DNA primase, PRIM domain"/>
    <property type="match status" value="1"/>
</dbReference>
<dbReference type="InterPro" id="IPR033651">
    <property type="entry name" value="PaeLigD_Pol-like"/>
</dbReference>
<dbReference type="SUPFAM" id="SSF56091">
    <property type="entry name" value="DNA ligase/mRNA capping enzyme, catalytic domain"/>
    <property type="match status" value="1"/>
</dbReference>
<keyword evidence="7" id="KW-0479">Metal-binding</keyword>
<comment type="caution">
    <text evidence="22">The sequence shown here is derived from an EMBL/GenBank/DDBJ whole genome shotgun (WGS) entry which is preliminary data.</text>
</comment>
<dbReference type="SUPFAM" id="SSF50249">
    <property type="entry name" value="Nucleic acid-binding proteins"/>
    <property type="match status" value="1"/>
</dbReference>
<keyword evidence="6" id="KW-0540">Nuclease</keyword>